<dbReference type="GO" id="GO:0003677">
    <property type="term" value="F:DNA binding"/>
    <property type="evidence" value="ECO:0007669"/>
    <property type="project" value="UniProtKB-KW"/>
</dbReference>
<keyword evidence="1" id="KW-0805">Transcription regulation</keyword>
<dbReference type="InterPro" id="IPR036388">
    <property type="entry name" value="WH-like_DNA-bd_sf"/>
</dbReference>
<evidence type="ECO:0000256" key="3">
    <source>
        <dbReference type="ARBA" id="ARBA00023163"/>
    </source>
</evidence>
<dbReference type="SMART" id="SM00347">
    <property type="entry name" value="HTH_MARR"/>
    <property type="match status" value="1"/>
</dbReference>
<dbReference type="Proteomes" id="UP000600247">
    <property type="component" value="Unassembled WGS sequence"/>
</dbReference>
<keyword evidence="2" id="KW-0238">DNA-binding</keyword>
<dbReference type="PROSITE" id="PS50995">
    <property type="entry name" value="HTH_MARR_2"/>
    <property type="match status" value="1"/>
</dbReference>
<dbReference type="EMBL" id="BMHY01000002">
    <property type="protein sequence ID" value="GGG61184.1"/>
    <property type="molecule type" value="Genomic_DNA"/>
</dbReference>
<dbReference type="AlphaFoldDB" id="A0A917GY19"/>
<evidence type="ECO:0000256" key="1">
    <source>
        <dbReference type="ARBA" id="ARBA00023015"/>
    </source>
</evidence>
<dbReference type="InterPro" id="IPR036390">
    <property type="entry name" value="WH_DNA-bd_sf"/>
</dbReference>
<dbReference type="PANTHER" id="PTHR33164">
    <property type="entry name" value="TRANSCRIPTIONAL REGULATOR, MARR FAMILY"/>
    <property type="match status" value="1"/>
</dbReference>
<evidence type="ECO:0000259" key="4">
    <source>
        <dbReference type="PROSITE" id="PS50995"/>
    </source>
</evidence>
<feature type="domain" description="HTH marR-type" evidence="4">
    <location>
        <begin position="4"/>
        <end position="138"/>
    </location>
</feature>
<protein>
    <recommendedName>
        <fullName evidence="4">HTH marR-type domain-containing protein</fullName>
    </recommendedName>
</protein>
<reference evidence="5 6" key="1">
    <citation type="journal article" date="2014" name="Int. J. Syst. Evol. Microbiol.">
        <title>Complete genome sequence of Corynebacterium casei LMG S-19264T (=DSM 44701T), isolated from a smear-ripened cheese.</title>
        <authorList>
            <consortium name="US DOE Joint Genome Institute (JGI-PGF)"/>
            <person name="Walter F."/>
            <person name="Albersmeier A."/>
            <person name="Kalinowski J."/>
            <person name="Ruckert C."/>
        </authorList>
    </citation>
    <scope>NUCLEOTIDE SEQUENCE [LARGE SCALE GENOMIC DNA]</scope>
    <source>
        <strain evidence="5 6">CGMCC 1.15286</strain>
    </source>
</reference>
<name>A0A917GY19_9BACL</name>
<dbReference type="Pfam" id="PF12802">
    <property type="entry name" value="MarR_2"/>
    <property type="match status" value="1"/>
</dbReference>
<evidence type="ECO:0000256" key="2">
    <source>
        <dbReference type="ARBA" id="ARBA00023125"/>
    </source>
</evidence>
<comment type="caution">
    <text evidence="5">The sequence shown here is derived from an EMBL/GenBank/DDBJ whole genome shotgun (WGS) entry which is preliminary data.</text>
</comment>
<evidence type="ECO:0000313" key="6">
    <source>
        <dbReference type="Proteomes" id="UP000600247"/>
    </source>
</evidence>
<dbReference type="GO" id="GO:0006950">
    <property type="term" value="P:response to stress"/>
    <property type="evidence" value="ECO:0007669"/>
    <property type="project" value="TreeGrafter"/>
</dbReference>
<accession>A0A917GY19</accession>
<dbReference type="GO" id="GO:0003700">
    <property type="term" value="F:DNA-binding transcription factor activity"/>
    <property type="evidence" value="ECO:0007669"/>
    <property type="project" value="InterPro"/>
</dbReference>
<dbReference type="SUPFAM" id="SSF46785">
    <property type="entry name" value="Winged helix' DNA-binding domain"/>
    <property type="match status" value="1"/>
</dbReference>
<dbReference type="InterPro" id="IPR039422">
    <property type="entry name" value="MarR/SlyA-like"/>
</dbReference>
<dbReference type="InterPro" id="IPR000835">
    <property type="entry name" value="HTH_MarR-typ"/>
</dbReference>
<proteinExistence type="predicted"/>
<sequence>MQQERNLQHQFRMIGLMMKISADKKLESLGLTIEQGLAIRYIDGHEEGGLSQKDLENSFNRKGSSISSLVNNLEKKALVVRKADPKDERRKLLRVTPAGKELVGAFDQYFEQFEHTLLNGFTPDEANLLFRFLERIEDNINEDKITFDHRR</sequence>
<dbReference type="PANTHER" id="PTHR33164:SF56">
    <property type="entry name" value="HTH-TYPE TRANSCRIPTIONAL REGULATOR MHQR"/>
    <property type="match status" value="1"/>
</dbReference>
<keyword evidence="3" id="KW-0804">Transcription</keyword>
<dbReference type="PRINTS" id="PR00598">
    <property type="entry name" value="HTHMARR"/>
</dbReference>
<dbReference type="RefSeq" id="WP_188888156.1">
    <property type="nucleotide sequence ID" value="NZ_BMHY01000002.1"/>
</dbReference>
<keyword evidence="6" id="KW-1185">Reference proteome</keyword>
<organism evidence="5 6">
    <name type="scientific">Paenibacillus radicis</name>
    <name type="common">ex Gao et al. 2016</name>
    <dbReference type="NCBI Taxonomy" id="1737354"/>
    <lineage>
        <taxon>Bacteria</taxon>
        <taxon>Bacillati</taxon>
        <taxon>Bacillota</taxon>
        <taxon>Bacilli</taxon>
        <taxon>Bacillales</taxon>
        <taxon>Paenibacillaceae</taxon>
        <taxon>Paenibacillus</taxon>
    </lineage>
</organism>
<evidence type="ECO:0000313" key="5">
    <source>
        <dbReference type="EMBL" id="GGG61184.1"/>
    </source>
</evidence>
<gene>
    <name evidence="5" type="ORF">GCM10010918_13250</name>
</gene>
<dbReference type="Gene3D" id="1.10.10.10">
    <property type="entry name" value="Winged helix-like DNA-binding domain superfamily/Winged helix DNA-binding domain"/>
    <property type="match status" value="1"/>
</dbReference>